<dbReference type="EMBL" id="KY575057">
    <property type="protein sequence ID" value="ATI20527.1"/>
    <property type="molecule type" value="Genomic_DNA"/>
</dbReference>
<dbReference type="InterPro" id="IPR024937">
    <property type="entry name" value="Domain_X"/>
</dbReference>
<dbReference type="InterPro" id="IPR043502">
    <property type="entry name" value="DNA/RNA_pol_sf"/>
</dbReference>
<geneLocation type="mitochondrion" evidence="4"/>
<dbReference type="SUPFAM" id="SSF56672">
    <property type="entry name" value="DNA/RNA polymerases"/>
    <property type="match status" value="1"/>
</dbReference>
<evidence type="ECO:0000259" key="3">
    <source>
        <dbReference type="PROSITE" id="PS50878"/>
    </source>
</evidence>
<evidence type="ECO:0000256" key="1">
    <source>
        <dbReference type="ARBA" id="ARBA00004173"/>
    </source>
</evidence>
<dbReference type="PANTHER" id="PTHR34047:SF8">
    <property type="entry name" value="PROTEIN YKFC"/>
    <property type="match status" value="1"/>
</dbReference>
<organism evidence="4">
    <name type="scientific">Juglanconis juglandina</name>
    <dbReference type="NCBI Taxonomy" id="1940567"/>
    <lineage>
        <taxon>Eukaryota</taxon>
        <taxon>Fungi</taxon>
        <taxon>Dikarya</taxon>
        <taxon>Ascomycota</taxon>
        <taxon>Pezizomycotina</taxon>
        <taxon>Sordariomycetes</taxon>
        <taxon>Sordariomycetidae</taxon>
        <taxon>Diaporthales</taxon>
        <taxon>Juglanconidaceae</taxon>
        <taxon>Juglanconis</taxon>
    </lineage>
</organism>
<dbReference type="InterPro" id="IPR000477">
    <property type="entry name" value="RT_dom"/>
</dbReference>
<dbReference type="CDD" id="cd01651">
    <property type="entry name" value="RT_G2_intron"/>
    <property type="match status" value="1"/>
</dbReference>
<proteinExistence type="predicted"/>
<evidence type="ECO:0000256" key="2">
    <source>
        <dbReference type="ARBA" id="ARBA00023128"/>
    </source>
</evidence>
<dbReference type="PROSITE" id="PS50878">
    <property type="entry name" value="RT_POL"/>
    <property type="match status" value="1"/>
</dbReference>
<protein>
    <recommendedName>
        <fullName evidence="3">Reverse transcriptase domain-containing protein</fullName>
    </recommendedName>
</protein>
<dbReference type="AlphaFoldDB" id="A0A291LJ08"/>
<evidence type="ECO:0000313" key="4">
    <source>
        <dbReference type="EMBL" id="ATI20527.1"/>
    </source>
</evidence>
<accession>A0A291LJ08</accession>
<keyword evidence="2 4" id="KW-0496">Mitochondrion</keyword>
<dbReference type="Pfam" id="PF01348">
    <property type="entry name" value="Intron_maturas2"/>
    <property type="match status" value="1"/>
</dbReference>
<dbReference type="GO" id="GO:0005739">
    <property type="term" value="C:mitochondrion"/>
    <property type="evidence" value="ECO:0007669"/>
    <property type="project" value="UniProtKB-SubCell"/>
</dbReference>
<dbReference type="CDD" id="cd00085">
    <property type="entry name" value="HNHc"/>
    <property type="match status" value="1"/>
</dbReference>
<gene>
    <name evidence="4" type="primary">orf639</name>
</gene>
<name>A0A291LJ08_9PEZI</name>
<dbReference type="PANTHER" id="PTHR34047">
    <property type="entry name" value="NUCLEAR INTRON MATURASE 1, MITOCHONDRIAL-RELATED"/>
    <property type="match status" value="1"/>
</dbReference>
<dbReference type="Pfam" id="PF00078">
    <property type="entry name" value="RVT_1"/>
    <property type="match status" value="1"/>
</dbReference>
<dbReference type="InterPro" id="IPR051083">
    <property type="entry name" value="GrpII_Intron_Splice-Mob/Def"/>
</dbReference>
<dbReference type="GO" id="GO:0006397">
    <property type="term" value="P:mRNA processing"/>
    <property type="evidence" value="ECO:0007669"/>
    <property type="project" value="InterPro"/>
</dbReference>
<comment type="subcellular location">
    <subcellularLocation>
        <location evidence="1">Mitochondrion</location>
    </subcellularLocation>
</comment>
<sequence>MNKPQDSKEESVSLRDKLVLNESDQRCVNAYKLISQRDTLQAAYWILKSKPGMMVKGSDDETLDGIDMDWFKSTEDLLNKEVYQPKPTRRVYIPKANGKTRPLGIASPRDRIIQQAIKMVLEAKLDPIYSDKSHGFRPNKGCHTALREIRDWKGVAWFIEGDIKAFFDCIDHRILEKLLMRHFQDSRLINLYWKIVKAGYVEWDTNKMKYIASDIGVPQGGIISPLLSNLILNELDVYIEGIRKEYEEKNRGIKDKLSNPVYRKQSNQLVHLRKKLNKCQRNTTRYEEVKGQIKQILKIQNKTGSMVPNPLAYPTIKYVRYADDWLIGVWGKKSTAVKLKEQIKEFLESLKLTLSSPPAGMQGVKEKTLITNARSQEAKFLGTRIKRVASNKHMILTKSITTGRTRRIPSGNIRMSIPLKGIIKRLEDKKFFVMEKGKWKMKSIPKFTILPMKDIIRRYRSIYNGFFNYYRFADNIGGMMKVYWILKESLRKTLSRKFGVGKRELYGKYGKDLGINYSNSKGETQSINFSIPKPKKDPMNFAIQLIPRDPLYAGIWKVRTISSLGTICASCGSEEVEMHHLKHIRTLNVKLGKFDQMVAKINRKQVPLCRECHMKVHKGEYQGLSLKHLKVNKRPDTNK</sequence>
<reference evidence="4" key="1">
    <citation type="submission" date="2017-02" db="EMBL/GenBank/DDBJ databases">
        <title>Fungal Comparative Genomics of Melanconis species and Ophiognomonia clavigignenti-juglandacearum at Different Phylogenetic Distances.</title>
        <authorList>
            <person name="Demers J.E."/>
            <person name="Castlebury L.A."/>
        </authorList>
    </citation>
    <scope>NUCLEOTIDE SEQUENCE</scope>
    <source>
        <strain evidence="4">CBS 121083</strain>
    </source>
</reference>
<feature type="domain" description="Reverse transcriptase" evidence="3">
    <location>
        <begin position="74"/>
        <end position="385"/>
    </location>
</feature>
<dbReference type="InterPro" id="IPR003615">
    <property type="entry name" value="HNH_nuc"/>
</dbReference>